<organism evidence="9 10">
    <name type="scientific">Syncephalis pseudoplumigaleata</name>
    <dbReference type="NCBI Taxonomy" id="1712513"/>
    <lineage>
        <taxon>Eukaryota</taxon>
        <taxon>Fungi</taxon>
        <taxon>Fungi incertae sedis</taxon>
        <taxon>Zoopagomycota</taxon>
        <taxon>Zoopagomycotina</taxon>
        <taxon>Zoopagomycetes</taxon>
        <taxon>Zoopagales</taxon>
        <taxon>Piptocephalidaceae</taxon>
        <taxon>Syncephalis</taxon>
    </lineage>
</organism>
<keyword evidence="5" id="KW-0694">RNA-binding</keyword>
<evidence type="ECO:0000313" key="9">
    <source>
        <dbReference type="EMBL" id="RKP25967.1"/>
    </source>
</evidence>
<comment type="similarity">
    <text evidence="3">Belongs to the PAT1 family.</text>
</comment>
<evidence type="ECO:0000256" key="7">
    <source>
        <dbReference type="SAM" id="MobiDB-lite"/>
    </source>
</evidence>
<dbReference type="OrthoDB" id="74835at2759"/>
<feature type="compositionally biased region" description="Low complexity" evidence="7">
    <location>
        <begin position="502"/>
        <end position="512"/>
    </location>
</feature>
<dbReference type="GO" id="GO:0005634">
    <property type="term" value="C:nucleus"/>
    <property type="evidence" value="ECO:0007669"/>
    <property type="project" value="UniProtKB-SubCell"/>
</dbReference>
<evidence type="ECO:0000256" key="6">
    <source>
        <dbReference type="ARBA" id="ARBA00023242"/>
    </source>
</evidence>
<feature type="region of interest" description="Disordered" evidence="7">
    <location>
        <begin position="426"/>
        <end position="446"/>
    </location>
</feature>
<feature type="region of interest" description="Disordered" evidence="7">
    <location>
        <begin position="235"/>
        <end position="254"/>
    </location>
</feature>
<comment type="subcellular location">
    <subcellularLocation>
        <location evidence="2">Cytoplasm</location>
        <location evidence="2">P-body</location>
    </subcellularLocation>
    <subcellularLocation>
        <location evidence="1">Nucleus</location>
    </subcellularLocation>
</comment>
<dbReference type="GO" id="GO:0033962">
    <property type="term" value="P:P-body assembly"/>
    <property type="evidence" value="ECO:0007669"/>
    <property type="project" value="TreeGrafter"/>
</dbReference>
<evidence type="ECO:0000256" key="5">
    <source>
        <dbReference type="ARBA" id="ARBA00022884"/>
    </source>
</evidence>
<evidence type="ECO:0000313" key="10">
    <source>
        <dbReference type="Proteomes" id="UP000278143"/>
    </source>
</evidence>
<dbReference type="PANTHER" id="PTHR21551:SF0">
    <property type="entry name" value="PROTEIN ASSOCIATED WITH TOPO II RELATED-1, ISOFORM A"/>
    <property type="match status" value="1"/>
</dbReference>
<dbReference type="PANTHER" id="PTHR21551">
    <property type="entry name" value="TOPOISOMERASE II-ASSOCIATED PROTEIN PAT1"/>
    <property type="match status" value="1"/>
</dbReference>
<keyword evidence="9" id="KW-0413">Isomerase</keyword>
<keyword evidence="6" id="KW-0539">Nucleus</keyword>
<dbReference type="InterPro" id="IPR039900">
    <property type="entry name" value="Pat1-like"/>
</dbReference>
<feature type="domain" description="mRNA decay factor PAT1" evidence="8">
    <location>
        <begin position="256"/>
        <end position="843"/>
    </location>
</feature>
<feature type="region of interest" description="Disordered" evidence="7">
    <location>
        <begin position="483"/>
        <end position="522"/>
    </location>
</feature>
<evidence type="ECO:0000256" key="2">
    <source>
        <dbReference type="ARBA" id="ARBA00004201"/>
    </source>
</evidence>
<dbReference type="GO" id="GO:0000290">
    <property type="term" value="P:deadenylation-dependent decapping of nuclear-transcribed mRNA"/>
    <property type="evidence" value="ECO:0007669"/>
    <property type="project" value="InterPro"/>
</dbReference>
<dbReference type="GO" id="GO:0003723">
    <property type="term" value="F:RNA binding"/>
    <property type="evidence" value="ECO:0007669"/>
    <property type="project" value="UniProtKB-KW"/>
</dbReference>
<keyword evidence="10" id="KW-1185">Reference proteome</keyword>
<feature type="compositionally biased region" description="Basic and acidic residues" evidence="7">
    <location>
        <begin position="429"/>
        <end position="443"/>
    </location>
</feature>
<dbReference type="GO" id="GO:0000932">
    <property type="term" value="C:P-body"/>
    <property type="evidence" value="ECO:0007669"/>
    <property type="project" value="UniProtKB-SubCell"/>
</dbReference>
<dbReference type="GO" id="GO:0016853">
    <property type="term" value="F:isomerase activity"/>
    <property type="evidence" value="ECO:0007669"/>
    <property type="project" value="UniProtKB-KW"/>
</dbReference>
<dbReference type="AlphaFoldDB" id="A0A4P9Z0I3"/>
<dbReference type="Pfam" id="PF09770">
    <property type="entry name" value="PAT1"/>
    <property type="match status" value="1"/>
</dbReference>
<gene>
    <name evidence="9" type="ORF">SYNPS1DRAFT_28319</name>
</gene>
<evidence type="ECO:0000259" key="8">
    <source>
        <dbReference type="Pfam" id="PF09770"/>
    </source>
</evidence>
<dbReference type="InterPro" id="IPR019167">
    <property type="entry name" value="PAT1_dom"/>
</dbReference>
<dbReference type="EMBL" id="KZ989557">
    <property type="protein sequence ID" value="RKP25967.1"/>
    <property type="molecule type" value="Genomic_DNA"/>
</dbReference>
<sequence>MSFFGFDTALPSTLEGERRRLGQTTATAAAAATEHDRGEHPGLGSSYLPGGQAEDMGGELLESLDELNDETFGDSGSGTHVHGGSGSIDNNFDYAGNTMRATALLETEQRKHGFTSKPGMEDQAANASNYPGSFLAASNGSPFDLDEMLARDYQDLVQSSSKRPAYAALWDDPNPRVGNIWGTGTDEAQRQGELANAQVPAWGTPTMPAMGVPAEQPPYSASGGMAMNQLPPSQMHMHRPVSPAAAPRGAPPTKPLSLQDIEAELLRSAQTGSGNSSSSSNAAVAVNQMHATNTSMLLSMSSLMSSTQQQHVSTTAATRTTLSVTELEAAMKQSMVQPAAMQAATASMAMAPSAPNAEQMRIEQRNAIREAKLSAMAKYNGLMTQGDKEYVHKVQIAQLVHQDPSADDFYCRMYTAVRGRAAAAAPEIASRDRGTGRGRRETGIQRMQQQIQRIVNDAKKRPKATQVSLEGALGKIAVTSVRNPKQSLQIETPAKSADAKPSDSPASSSRASGVQNSPALHKNDRRKVLQMVEAIYEQVLALEELVRQQAQLPQNASSDNAEATDAIEQWHQAYSTHTAKLWTELCVTEPLGTNFPHSFISFLSMGKGKKVLPRVLRHCTPDQTLAILTVLFACMDQVDAVRLGVQATHGVATLSPHALEQIDLFHNHSIPPLLVFLSDTPMRIIIALLSLLIERVNITWVARSKARGRCMHACMHTGLAFLTMFLSRAEIICQNAGTLPSHLATPEEIRQWKELYMRLFSLLQGSFASLFPVSDADDAHVWQFLAAIAVGANIDQQHVLVTEVRERVLENVSTAMSGQLSTEQATVRIANVNLFLHALGLDASQVAPMR</sequence>
<keyword evidence="4" id="KW-0963">Cytoplasm</keyword>
<feature type="region of interest" description="Disordered" evidence="7">
    <location>
        <begin position="15"/>
        <end position="44"/>
    </location>
</feature>
<reference evidence="10" key="1">
    <citation type="journal article" date="2018" name="Nat. Microbiol.">
        <title>Leveraging single-cell genomics to expand the fungal tree of life.</title>
        <authorList>
            <person name="Ahrendt S.R."/>
            <person name="Quandt C.A."/>
            <person name="Ciobanu D."/>
            <person name="Clum A."/>
            <person name="Salamov A."/>
            <person name="Andreopoulos B."/>
            <person name="Cheng J.F."/>
            <person name="Woyke T."/>
            <person name="Pelin A."/>
            <person name="Henrissat B."/>
            <person name="Reynolds N.K."/>
            <person name="Benny G.L."/>
            <person name="Smith M.E."/>
            <person name="James T.Y."/>
            <person name="Grigoriev I.V."/>
        </authorList>
    </citation>
    <scope>NUCLEOTIDE SEQUENCE [LARGE SCALE GENOMIC DNA]</scope>
    <source>
        <strain evidence="10">Benny S71-1</strain>
    </source>
</reference>
<evidence type="ECO:0000256" key="4">
    <source>
        <dbReference type="ARBA" id="ARBA00022490"/>
    </source>
</evidence>
<evidence type="ECO:0000256" key="3">
    <source>
        <dbReference type="ARBA" id="ARBA00009138"/>
    </source>
</evidence>
<protein>
    <submittedName>
        <fullName evidence="9">Topoisomerase II-associated protein PAT1</fullName>
    </submittedName>
</protein>
<name>A0A4P9Z0I3_9FUNG</name>
<evidence type="ECO:0000256" key="1">
    <source>
        <dbReference type="ARBA" id="ARBA00004123"/>
    </source>
</evidence>
<accession>A0A4P9Z0I3</accession>
<proteinExistence type="inferred from homology"/>
<dbReference type="Proteomes" id="UP000278143">
    <property type="component" value="Unassembled WGS sequence"/>
</dbReference>